<evidence type="ECO:0000313" key="3">
    <source>
        <dbReference type="Proteomes" id="UP000006038"/>
    </source>
</evidence>
<dbReference type="HOGENOM" id="CLU_2162301_0_0_1"/>
<reference evidence="2" key="2">
    <citation type="submission" date="2013-04" db="UniProtKB">
        <authorList>
            <consortium name="EnsemblPlants"/>
        </authorList>
    </citation>
    <scope>IDENTIFICATION</scope>
</reference>
<reference evidence="2" key="1">
    <citation type="journal article" date="2013" name="Nat. Commun.">
        <title>Whole-genome sequencing of Oryza brachyantha reveals mechanisms underlying Oryza genome evolution.</title>
        <authorList>
            <person name="Chen J."/>
            <person name="Huang Q."/>
            <person name="Gao D."/>
            <person name="Wang J."/>
            <person name="Lang Y."/>
            <person name="Liu T."/>
            <person name="Li B."/>
            <person name="Bai Z."/>
            <person name="Luis Goicoechea J."/>
            <person name="Liang C."/>
            <person name="Chen C."/>
            <person name="Zhang W."/>
            <person name="Sun S."/>
            <person name="Liao Y."/>
            <person name="Zhang X."/>
            <person name="Yang L."/>
            <person name="Song C."/>
            <person name="Wang M."/>
            <person name="Shi J."/>
            <person name="Liu G."/>
            <person name="Liu J."/>
            <person name="Zhou H."/>
            <person name="Zhou W."/>
            <person name="Yu Q."/>
            <person name="An N."/>
            <person name="Chen Y."/>
            <person name="Cai Q."/>
            <person name="Wang B."/>
            <person name="Liu B."/>
            <person name="Min J."/>
            <person name="Huang Y."/>
            <person name="Wu H."/>
            <person name="Li Z."/>
            <person name="Zhang Y."/>
            <person name="Yin Y."/>
            <person name="Song W."/>
            <person name="Jiang J."/>
            <person name="Jackson S.A."/>
            <person name="Wing R.A."/>
            <person name="Wang J."/>
            <person name="Chen M."/>
        </authorList>
    </citation>
    <scope>NUCLEOTIDE SEQUENCE [LARGE SCALE GENOMIC DNA]</scope>
    <source>
        <strain evidence="2">cv. IRGC 101232</strain>
    </source>
</reference>
<accession>J3NBW9</accession>
<evidence type="ECO:0000256" key="1">
    <source>
        <dbReference type="SAM" id="MobiDB-lite"/>
    </source>
</evidence>
<dbReference type="EnsemblPlants" id="OB12G14770.1">
    <property type="protein sequence ID" value="OB12G14770.1"/>
    <property type="gene ID" value="OB12G14770"/>
</dbReference>
<protein>
    <submittedName>
        <fullName evidence="2">Uncharacterized protein</fullName>
    </submittedName>
</protein>
<dbReference type="Proteomes" id="UP000006038">
    <property type="component" value="Chromosome 12"/>
</dbReference>
<name>J3NBW9_ORYBR</name>
<dbReference type="AlphaFoldDB" id="J3NBW9"/>
<feature type="compositionally biased region" description="Basic residues" evidence="1">
    <location>
        <begin position="76"/>
        <end position="96"/>
    </location>
</feature>
<proteinExistence type="predicted"/>
<sequence>MGRPCQEPNTKTAHIDPFKMGRIIRPISRRILLLLERGRRRHWRPPPVCSPRARRAPKRNPTASWAFDPSGGGGGNRRRRRWRSQARSRARRRRATSRPASPRTCSIPGSV</sequence>
<organism evidence="2">
    <name type="scientific">Oryza brachyantha</name>
    <name type="common">malo sina</name>
    <dbReference type="NCBI Taxonomy" id="4533"/>
    <lineage>
        <taxon>Eukaryota</taxon>
        <taxon>Viridiplantae</taxon>
        <taxon>Streptophyta</taxon>
        <taxon>Embryophyta</taxon>
        <taxon>Tracheophyta</taxon>
        <taxon>Spermatophyta</taxon>
        <taxon>Magnoliopsida</taxon>
        <taxon>Liliopsida</taxon>
        <taxon>Poales</taxon>
        <taxon>Poaceae</taxon>
        <taxon>BOP clade</taxon>
        <taxon>Oryzoideae</taxon>
        <taxon>Oryzeae</taxon>
        <taxon>Oryzinae</taxon>
        <taxon>Oryza</taxon>
    </lineage>
</organism>
<evidence type="ECO:0000313" key="2">
    <source>
        <dbReference type="EnsemblPlants" id="OB12G14770.1"/>
    </source>
</evidence>
<feature type="region of interest" description="Disordered" evidence="1">
    <location>
        <begin position="42"/>
        <end position="111"/>
    </location>
</feature>
<dbReference type="Gramene" id="OB12G14770.1">
    <property type="protein sequence ID" value="OB12G14770.1"/>
    <property type="gene ID" value="OB12G14770"/>
</dbReference>
<keyword evidence="3" id="KW-1185">Reference proteome</keyword>